<sequence>MRQVQILFGTLLLCCSLVSTSTLLYGQLRAQYTQYMLNNYVLNPGITGIEDYLDLKLSSRSQWVGIDGAPKTIYLTGHTSLGVGNGSSSKGGSTQPQGDFSAGLDTYGKYRRLRPHHGVGGSIIYDRIGPFVQAKVNASYAYHLWLSKSMKMSMGASAGLVRQSFRADDVTFHDNTDVVAVGRSSMRPDFSVGVWLYSKEFYVGAAASQVLGQDMATQEDASFRPHLFLTAAYKLNVSDELALIPSVLLKHIAPVPIALDVNARAVYANRVWIGASYRQGESFAGLAGVSLSHTFDVSYSYDFGTKAVSSVSSGSHELVVGVRLLNRKMAICPQNLW</sequence>
<evidence type="ECO:0008006" key="3">
    <source>
        <dbReference type="Google" id="ProtNLM"/>
    </source>
</evidence>
<organism evidence="1 2">
    <name type="scientific">Rufibacter tibetensis</name>
    <dbReference type="NCBI Taxonomy" id="512763"/>
    <lineage>
        <taxon>Bacteria</taxon>
        <taxon>Pseudomonadati</taxon>
        <taxon>Bacteroidota</taxon>
        <taxon>Cytophagia</taxon>
        <taxon>Cytophagales</taxon>
        <taxon>Hymenobacteraceae</taxon>
        <taxon>Rufibacter</taxon>
    </lineage>
</organism>
<dbReference type="OrthoDB" id="978914at2"/>
<dbReference type="InterPro" id="IPR019861">
    <property type="entry name" value="PorP/SprF_Bacteroidetes"/>
</dbReference>
<dbReference type="RefSeq" id="WP_062542281.1">
    <property type="nucleotide sequence ID" value="NZ_CP012643.1"/>
</dbReference>
<dbReference type="EMBL" id="CP012643">
    <property type="protein sequence ID" value="ALI97958.1"/>
    <property type="molecule type" value="Genomic_DNA"/>
</dbReference>
<name>A0A0P0CM40_9BACT</name>
<dbReference type="AlphaFoldDB" id="A0A0P0CM40"/>
<reference evidence="1 2" key="1">
    <citation type="submission" date="2015-08" db="EMBL/GenBank/DDBJ databases">
        <title>Complete genome sequence of Rufibacter tibetensis strain 1351t, a radiation-resistant bacterium from tibet plateau.</title>
        <authorList>
            <person name="Dai J."/>
        </authorList>
    </citation>
    <scope>NUCLEOTIDE SEQUENCE [LARGE SCALE GENOMIC DNA]</scope>
    <source>
        <strain evidence="1 2">1351</strain>
    </source>
</reference>
<gene>
    <name evidence="1" type="ORF">DC20_01940</name>
</gene>
<protein>
    <recommendedName>
        <fullName evidence="3">Type IX secretion system membrane protein PorP/SprF</fullName>
    </recommendedName>
</protein>
<evidence type="ECO:0000313" key="2">
    <source>
        <dbReference type="Proteomes" id="UP000061382"/>
    </source>
</evidence>
<dbReference type="KEGG" id="rti:DC20_01940"/>
<dbReference type="Proteomes" id="UP000061382">
    <property type="component" value="Chromosome"/>
</dbReference>
<dbReference type="Pfam" id="PF11751">
    <property type="entry name" value="PorP_SprF"/>
    <property type="match status" value="1"/>
</dbReference>
<evidence type="ECO:0000313" key="1">
    <source>
        <dbReference type="EMBL" id="ALI97958.1"/>
    </source>
</evidence>
<accession>A0A0P0CM40</accession>
<dbReference type="STRING" id="512763.DC20_01940"/>
<dbReference type="PATRIC" id="fig|512763.3.peg.433"/>
<proteinExistence type="predicted"/>
<keyword evidence="2" id="KW-1185">Reference proteome</keyword>
<dbReference type="NCBIfam" id="TIGR03519">
    <property type="entry name" value="T9SS_PorP_fam"/>
    <property type="match status" value="1"/>
</dbReference>